<name>J9FYX4_9ZZZZ</name>
<proteinExistence type="predicted"/>
<evidence type="ECO:0000256" key="1">
    <source>
        <dbReference type="ARBA" id="ARBA00004141"/>
    </source>
</evidence>
<keyword evidence="4 5" id="KW-0472">Membrane</keyword>
<evidence type="ECO:0000256" key="4">
    <source>
        <dbReference type="ARBA" id="ARBA00023136"/>
    </source>
</evidence>
<protein>
    <submittedName>
        <fullName evidence="6">Cation diffusion facilitator family transporter</fullName>
    </submittedName>
</protein>
<sequence>MVAVTFGVAIDVVQTAMSGGNMVDGGLVSGFQLILGFCTLLVYLVMRHFNKHLNSPTVDAEILGWKLDIWYS</sequence>
<feature type="transmembrane region" description="Helical" evidence="5">
    <location>
        <begin position="25"/>
        <end position="46"/>
    </location>
</feature>
<evidence type="ECO:0000256" key="2">
    <source>
        <dbReference type="ARBA" id="ARBA00022692"/>
    </source>
</evidence>
<comment type="caution">
    <text evidence="6">The sequence shown here is derived from an EMBL/GenBank/DDBJ whole genome shotgun (WGS) entry which is preliminary data.</text>
</comment>
<evidence type="ECO:0000313" key="6">
    <source>
        <dbReference type="EMBL" id="EJW94752.1"/>
    </source>
</evidence>
<evidence type="ECO:0000256" key="5">
    <source>
        <dbReference type="SAM" id="Phobius"/>
    </source>
</evidence>
<dbReference type="GO" id="GO:0016020">
    <property type="term" value="C:membrane"/>
    <property type="evidence" value="ECO:0007669"/>
    <property type="project" value="UniProtKB-SubCell"/>
</dbReference>
<keyword evidence="3 5" id="KW-1133">Transmembrane helix</keyword>
<dbReference type="SUPFAM" id="SSF161111">
    <property type="entry name" value="Cation efflux protein transmembrane domain-like"/>
    <property type="match status" value="1"/>
</dbReference>
<organism evidence="6">
    <name type="scientific">gut metagenome</name>
    <dbReference type="NCBI Taxonomy" id="749906"/>
    <lineage>
        <taxon>unclassified sequences</taxon>
        <taxon>metagenomes</taxon>
        <taxon>organismal metagenomes</taxon>
    </lineage>
</organism>
<dbReference type="InterPro" id="IPR027469">
    <property type="entry name" value="Cation_efflux_TMD_sf"/>
</dbReference>
<keyword evidence="2 5" id="KW-0812">Transmembrane</keyword>
<gene>
    <name evidence="6" type="ORF">EVA_17142</name>
</gene>
<reference evidence="6" key="1">
    <citation type="journal article" date="2012" name="PLoS ONE">
        <title>Gene sets for utilization of primary and secondary nutrition supplies in the distal gut of endangered iberian lynx.</title>
        <authorList>
            <person name="Alcaide M."/>
            <person name="Messina E."/>
            <person name="Richter M."/>
            <person name="Bargiela R."/>
            <person name="Peplies J."/>
            <person name="Huws S.A."/>
            <person name="Newbold C.J."/>
            <person name="Golyshin P.N."/>
            <person name="Simon M.A."/>
            <person name="Lopez G."/>
            <person name="Yakimov M.M."/>
            <person name="Ferrer M."/>
        </authorList>
    </citation>
    <scope>NUCLEOTIDE SEQUENCE</scope>
</reference>
<feature type="non-terminal residue" evidence="6">
    <location>
        <position position="72"/>
    </location>
</feature>
<accession>J9FYX4</accession>
<dbReference type="EMBL" id="AMCI01006195">
    <property type="protein sequence ID" value="EJW94752.1"/>
    <property type="molecule type" value="Genomic_DNA"/>
</dbReference>
<evidence type="ECO:0000256" key="3">
    <source>
        <dbReference type="ARBA" id="ARBA00022989"/>
    </source>
</evidence>
<comment type="subcellular location">
    <subcellularLocation>
        <location evidence="1">Membrane</location>
        <topology evidence="1">Multi-pass membrane protein</topology>
    </subcellularLocation>
</comment>
<dbReference type="AlphaFoldDB" id="J9FYX4"/>